<comment type="caution">
    <text evidence="2">The sequence shown here is derived from an EMBL/GenBank/DDBJ whole genome shotgun (WGS) entry which is preliminary data.</text>
</comment>
<dbReference type="SUPFAM" id="SSF52821">
    <property type="entry name" value="Rhodanese/Cell cycle control phosphatase"/>
    <property type="match status" value="1"/>
</dbReference>
<keyword evidence="2" id="KW-0808">Transferase</keyword>
<proteinExistence type="predicted"/>
<dbReference type="SMART" id="SM00450">
    <property type="entry name" value="RHOD"/>
    <property type="match status" value="1"/>
</dbReference>
<evidence type="ECO:0000313" key="3">
    <source>
        <dbReference type="Proteomes" id="UP000229730"/>
    </source>
</evidence>
<dbReference type="GO" id="GO:0016740">
    <property type="term" value="F:transferase activity"/>
    <property type="evidence" value="ECO:0007669"/>
    <property type="project" value="UniProtKB-KW"/>
</dbReference>
<accession>A0A2G4YPD5</accession>
<dbReference type="EMBL" id="PDEM01000025">
    <property type="protein sequence ID" value="PHZ84168.1"/>
    <property type="molecule type" value="Genomic_DNA"/>
</dbReference>
<dbReference type="OrthoDB" id="9815890at2"/>
<organism evidence="2 3">
    <name type="scientific">Paremcibacter congregatus</name>
    <dbReference type="NCBI Taxonomy" id="2043170"/>
    <lineage>
        <taxon>Bacteria</taxon>
        <taxon>Pseudomonadati</taxon>
        <taxon>Pseudomonadota</taxon>
        <taxon>Alphaproteobacteria</taxon>
        <taxon>Emcibacterales</taxon>
        <taxon>Emcibacteraceae</taxon>
        <taxon>Paremcibacter</taxon>
    </lineage>
</organism>
<evidence type="ECO:0000259" key="1">
    <source>
        <dbReference type="PROSITE" id="PS50206"/>
    </source>
</evidence>
<dbReference type="Gene3D" id="3.40.250.10">
    <property type="entry name" value="Rhodanese-like domain"/>
    <property type="match status" value="1"/>
</dbReference>
<gene>
    <name evidence="2" type="ORF">CRD36_13310</name>
</gene>
<sequence length="138" mass="14977">MNYTGDVTVEAAWKALQEDSAAVLIDVRTQPEWAFVGLCDLSALGKAPLLVSWQEYPHMNVNDTFVEQITGQNIPRDAALYFLCRSGVRSQSAAATMVAAGYEHCYNILSGFEGDVDAKGHRGAQGGWKAAGLPWGQR</sequence>
<dbReference type="PANTHER" id="PTHR47377">
    <property type="entry name" value="RHODANESE-LIKE DOMAIN-CONTAINING PROTEIN 4, CHLOROPLASTIC"/>
    <property type="match status" value="1"/>
</dbReference>
<dbReference type="RefSeq" id="WP_099474055.1">
    <property type="nucleotide sequence ID" value="NZ_CP041025.1"/>
</dbReference>
<dbReference type="PANTHER" id="PTHR47377:SF1">
    <property type="entry name" value="RHODANESE-LIKE DOMAIN-CONTAINING PROTEIN 4, CHLOROPLASTIC"/>
    <property type="match status" value="1"/>
</dbReference>
<dbReference type="PROSITE" id="PS50206">
    <property type="entry name" value="RHODANESE_3"/>
    <property type="match status" value="1"/>
</dbReference>
<dbReference type="Pfam" id="PF00581">
    <property type="entry name" value="Rhodanese"/>
    <property type="match status" value="1"/>
</dbReference>
<dbReference type="InterPro" id="IPR001763">
    <property type="entry name" value="Rhodanese-like_dom"/>
</dbReference>
<feature type="domain" description="Rhodanese" evidence="1">
    <location>
        <begin position="18"/>
        <end position="124"/>
    </location>
</feature>
<reference evidence="2 3" key="1">
    <citation type="submission" date="2017-10" db="EMBL/GenBank/DDBJ databases">
        <title>Frigbacter circumglobatus gen. nov. sp. nov., isolated from sediment cultured in situ.</title>
        <authorList>
            <person name="Zhao Z."/>
        </authorList>
    </citation>
    <scope>NUCLEOTIDE SEQUENCE [LARGE SCALE GENOMIC DNA]</scope>
    <source>
        <strain evidence="2 3">ZYL</strain>
    </source>
</reference>
<dbReference type="InterPro" id="IPR036873">
    <property type="entry name" value="Rhodanese-like_dom_sf"/>
</dbReference>
<name>A0A2G4YPD5_9PROT</name>
<dbReference type="InterPro" id="IPR044240">
    <property type="entry name" value="STR4-like"/>
</dbReference>
<dbReference type="InParanoid" id="A0A2G4YPD5"/>
<dbReference type="Proteomes" id="UP000229730">
    <property type="component" value="Unassembled WGS sequence"/>
</dbReference>
<keyword evidence="3" id="KW-1185">Reference proteome</keyword>
<dbReference type="AlphaFoldDB" id="A0A2G4YPD5"/>
<protein>
    <submittedName>
        <fullName evidence="2">Sulfurtransferase</fullName>
    </submittedName>
</protein>
<evidence type="ECO:0000313" key="2">
    <source>
        <dbReference type="EMBL" id="PHZ84168.1"/>
    </source>
</evidence>